<dbReference type="InterPro" id="IPR055377">
    <property type="entry name" value="GH3_M"/>
</dbReference>
<evidence type="ECO:0000259" key="3">
    <source>
        <dbReference type="Pfam" id="PF23571"/>
    </source>
</evidence>
<dbReference type="EMBL" id="JAXQNO010000008">
    <property type="protein sequence ID" value="KAK4793110.1"/>
    <property type="molecule type" value="Genomic_DNA"/>
</dbReference>
<dbReference type="Proteomes" id="UP001346149">
    <property type="component" value="Unassembled WGS sequence"/>
</dbReference>
<gene>
    <name evidence="5" type="ORF">SAY86_023545</name>
</gene>
<dbReference type="InterPro" id="IPR004993">
    <property type="entry name" value="GH3"/>
</dbReference>
<dbReference type="GO" id="GO:0005737">
    <property type="term" value="C:cytoplasm"/>
    <property type="evidence" value="ECO:0007669"/>
    <property type="project" value="TreeGrafter"/>
</dbReference>
<dbReference type="GO" id="GO:0016881">
    <property type="term" value="F:acid-amino acid ligase activity"/>
    <property type="evidence" value="ECO:0007669"/>
    <property type="project" value="TreeGrafter"/>
</dbReference>
<evidence type="ECO:0000256" key="2">
    <source>
        <dbReference type="ARBA" id="ARBA00022598"/>
    </source>
</evidence>
<evidence type="ECO:0000313" key="6">
    <source>
        <dbReference type="Proteomes" id="UP001346149"/>
    </source>
</evidence>
<reference evidence="5 6" key="1">
    <citation type="journal article" date="2023" name="Hortic Res">
        <title>Pangenome of water caltrop reveals structural variations and asymmetric subgenome divergence after allopolyploidization.</title>
        <authorList>
            <person name="Zhang X."/>
            <person name="Chen Y."/>
            <person name="Wang L."/>
            <person name="Yuan Y."/>
            <person name="Fang M."/>
            <person name="Shi L."/>
            <person name="Lu R."/>
            <person name="Comes H.P."/>
            <person name="Ma Y."/>
            <person name="Chen Y."/>
            <person name="Huang G."/>
            <person name="Zhou Y."/>
            <person name="Zheng Z."/>
            <person name="Qiu Y."/>
        </authorList>
    </citation>
    <scope>NUCLEOTIDE SEQUENCE [LARGE SCALE GENOMIC DNA]</scope>
    <source>
        <strain evidence="5">F231</strain>
    </source>
</reference>
<sequence length="455" mass="51418">MMPLTAEDLDRKTFFYNLVVPVMSKYVEGLDQGKAMYFLFINPEIRTPGGLVAQPALTSYYKSSNFLNRPYNRFNIYTSPNEAILCPDGKQSMYCQLLCGLIQRHEVLRMGTTFASAFLRVIKFLESDWQEMCSNIRTGRVGCWITDLPCRSAVSSMLVGPNPELAISIERECGSGRHHGSMAQYIPTLEFYSGGIPFVSMIYASSESCCGINLQPLSKPSDVSYTFLPNMAFFEFLPLENSHGETETVDLVDVKPGHYYELIVTTFTGLYRYRVGDILMVTGFHNKAPKFRFVQRQNVVLSIDVDKTSEEDLLHAVTEAKEHLEQLGLLLTEYTSYPDTSSIPGHYVIYWELKEKGSKSDFLVLDKGIMEECCSTMEETLDSVYRSCRRNEKSIGPLEIRVVREGTFDSLMDYCMLQGSLLGQYKTLRCIKSDAALKILNSRVIGSFSSQCVPS</sequence>
<accession>A0AAN7LV60</accession>
<dbReference type="Pfam" id="PF03321">
    <property type="entry name" value="GH3"/>
    <property type="match status" value="1"/>
</dbReference>
<feature type="domain" description="GH3 middle" evidence="3">
    <location>
        <begin position="225"/>
        <end position="296"/>
    </location>
</feature>
<dbReference type="Pfam" id="PF23571">
    <property type="entry name" value="GH3_M"/>
    <property type="match status" value="1"/>
</dbReference>
<name>A0AAN7LV60_TRANT</name>
<evidence type="ECO:0000259" key="4">
    <source>
        <dbReference type="Pfam" id="PF23572"/>
    </source>
</evidence>
<dbReference type="InterPro" id="IPR055378">
    <property type="entry name" value="GH3_C"/>
</dbReference>
<dbReference type="PANTHER" id="PTHR31901">
    <property type="entry name" value="GH3 DOMAIN-CONTAINING PROTEIN"/>
    <property type="match status" value="1"/>
</dbReference>
<dbReference type="Pfam" id="PF23572">
    <property type="entry name" value="GH3_C"/>
    <property type="match status" value="1"/>
</dbReference>
<proteinExistence type="inferred from homology"/>
<evidence type="ECO:0000313" key="5">
    <source>
        <dbReference type="EMBL" id="KAK4793110.1"/>
    </source>
</evidence>
<feature type="domain" description="GH3 C-terminal" evidence="4">
    <location>
        <begin position="311"/>
        <end position="433"/>
    </location>
</feature>
<keyword evidence="2" id="KW-0436">Ligase</keyword>
<comment type="similarity">
    <text evidence="1">Belongs to the IAA-amido conjugating enzyme family.</text>
</comment>
<organism evidence="5 6">
    <name type="scientific">Trapa natans</name>
    <name type="common">Water chestnut</name>
    <dbReference type="NCBI Taxonomy" id="22666"/>
    <lineage>
        <taxon>Eukaryota</taxon>
        <taxon>Viridiplantae</taxon>
        <taxon>Streptophyta</taxon>
        <taxon>Embryophyta</taxon>
        <taxon>Tracheophyta</taxon>
        <taxon>Spermatophyta</taxon>
        <taxon>Magnoliopsida</taxon>
        <taxon>eudicotyledons</taxon>
        <taxon>Gunneridae</taxon>
        <taxon>Pentapetalae</taxon>
        <taxon>rosids</taxon>
        <taxon>malvids</taxon>
        <taxon>Myrtales</taxon>
        <taxon>Lythraceae</taxon>
        <taxon>Trapa</taxon>
    </lineage>
</organism>
<dbReference type="PANTHER" id="PTHR31901:SF33">
    <property type="entry name" value="INDOLE-3-ACETIC ACID-AMIDO SYNTHETASE GH3.17"/>
    <property type="match status" value="1"/>
</dbReference>
<evidence type="ECO:0000256" key="1">
    <source>
        <dbReference type="ARBA" id="ARBA00008068"/>
    </source>
</evidence>
<keyword evidence="6" id="KW-1185">Reference proteome</keyword>
<protein>
    <submittedName>
        <fullName evidence="5">Uncharacterized protein</fullName>
    </submittedName>
</protein>
<comment type="caution">
    <text evidence="5">The sequence shown here is derived from an EMBL/GenBank/DDBJ whole genome shotgun (WGS) entry which is preliminary data.</text>
</comment>
<dbReference type="AlphaFoldDB" id="A0AAN7LV60"/>